<dbReference type="Gene3D" id="1.50.10.20">
    <property type="match status" value="1"/>
</dbReference>
<reference evidence="2 3" key="2">
    <citation type="submission" date="2020-03" db="EMBL/GenBank/DDBJ databases">
        <authorList>
            <person name="Ichikawa N."/>
            <person name="Kimura A."/>
            <person name="Kitahashi Y."/>
            <person name="Uohara A."/>
        </authorList>
    </citation>
    <scope>NUCLEOTIDE SEQUENCE [LARGE SCALE GENOMIC DNA]</scope>
    <source>
        <strain evidence="2 3">NBRC 108638</strain>
    </source>
</reference>
<organism evidence="2 3">
    <name type="scientific">Phytohabitans rumicis</name>
    <dbReference type="NCBI Taxonomy" id="1076125"/>
    <lineage>
        <taxon>Bacteria</taxon>
        <taxon>Bacillati</taxon>
        <taxon>Actinomycetota</taxon>
        <taxon>Actinomycetes</taxon>
        <taxon>Micromonosporales</taxon>
        <taxon>Micromonosporaceae</taxon>
    </lineage>
</organism>
<dbReference type="SUPFAM" id="SSF81853">
    <property type="entry name" value="Family 10 polysaccharide lyase"/>
    <property type="match status" value="1"/>
</dbReference>
<proteinExistence type="predicted"/>
<evidence type="ECO:0000313" key="3">
    <source>
        <dbReference type="Proteomes" id="UP000482960"/>
    </source>
</evidence>
<comment type="caution">
    <text evidence="2">The sequence shown here is derived from an EMBL/GenBank/DDBJ whole genome shotgun (WGS) entry which is preliminary data.</text>
</comment>
<name>A0A6V8LD76_9ACTN</name>
<dbReference type="InterPro" id="IPR050148">
    <property type="entry name" value="Terpene_synthase-like"/>
</dbReference>
<feature type="domain" description="Squalene cyclase C-terminal" evidence="1">
    <location>
        <begin position="323"/>
        <end position="423"/>
    </location>
</feature>
<gene>
    <name evidence="2" type="ORF">Prum_056090</name>
</gene>
<evidence type="ECO:0000313" key="2">
    <source>
        <dbReference type="EMBL" id="GFJ91967.1"/>
    </source>
</evidence>
<dbReference type="UniPathway" id="UPA00337"/>
<dbReference type="GO" id="GO:0016102">
    <property type="term" value="P:diterpenoid biosynthetic process"/>
    <property type="evidence" value="ECO:0007669"/>
    <property type="project" value="TreeGrafter"/>
</dbReference>
<dbReference type="Gene3D" id="1.50.10.160">
    <property type="match status" value="1"/>
</dbReference>
<dbReference type="SUPFAM" id="SSF48239">
    <property type="entry name" value="Terpenoid cyclases/Protein prenyltransferases"/>
    <property type="match status" value="1"/>
</dbReference>
<evidence type="ECO:0000259" key="1">
    <source>
        <dbReference type="Pfam" id="PF13243"/>
    </source>
</evidence>
<dbReference type="AlphaFoldDB" id="A0A6V8LD76"/>
<dbReference type="InterPro" id="IPR008930">
    <property type="entry name" value="Terpenoid_cyclase/PrenylTrfase"/>
</dbReference>
<accession>A0A6V8LD76</accession>
<keyword evidence="3" id="KW-1185">Reference proteome</keyword>
<dbReference type="GO" id="GO:0000287">
    <property type="term" value="F:magnesium ion binding"/>
    <property type="evidence" value="ECO:0007669"/>
    <property type="project" value="TreeGrafter"/>
</dbReference>
<reference evidence="2 3" key="1">
    <citation type="submission" date="2020-03" db="EMBL/GenBank/DDBJ databases">
        <title>Whole genome shotgun sequence of Phytohabitans rumicis NBRC 108638.</title>
        <authorList>
            <person name="Komaki H."/>
            <person name="Tamura T."/>
        </authorList>
    </citation>
    <scope>NUCLEOTIDE SEQUENCE [LARGE SCALE GENOMIC DNA]</scope>
    <source>
        <strain evidence="2 3">NBRC 108638</strain>
    </source>
</reference>
<dbReference type="InterPro" id="IPR032696">
    <property type="entry name" value="SQ_cyclase_C"/>
</dbReference>
<dbReference type="EMBL" id="BLPG01000001">
    <property type="protein sequence ID" value="GFJ91967.1"/>
    <property type="molecule type" value="Genomic_DNA"/>
</dbReference>
<dbReference type="Proteomes" id="UP000482960">
    <property type="component" value="Unassembled WGS sequence"/>
</dbReference>
<sequence length="500" mass="53075">MVRVDVGGAARQLVAGLVAEPWGRVTPSVYETGRLVTLAPWLAGHRQRIAFLLRTQRADGGWGGPDGYALVPTLSATEALLATGDGDRVRAAAERGLAALTRWGRGVRQSIPDMPAIELIVPALTELVNDHLDRHDRPRLPLPAGIDGARLGAVRAALAAGRPAPEKLLHAWEVVGGAAPDVRPQPPGTVGASPAATAAWLGGRGAPDATGTARQYLEAAVRRYGGPVPCATPITVFERAWTLSWLAEAGVPVTVPDVVLRELADAVGANGTPAGPGLPQDADTTAVALYALAQLGREREPDSLWAYETETHFCTWPGEEGRSATVNAHVLEAFGHYVAERPDAAPRYGRAVQKLTAWLHANQEADGAWRDRWHASPYYATACCAPALARFGSGPAATEAVGRAVDWVISTQRADGSWGWWRGTAEETAYAVRVLLARPDEASGRAVARGYPHLVGAVRRRSVGGSADPAMWHDKDLYLPRAIVRAAVLAAVHQAQRSFS</sequence>
<dbReference type="Pfam" id="PF13243">
    <property type="entry name" value="SQHop_cyclase_C"/>
    <property type="match status" value="1"/>
</dbReference>
<protein>
    <recommendedName>
        <fullName evidence="1">Squalene cyclase C-terminal domain-containing protein</fullName>
    </recommendedName>
</protein>
<dbReference type="GO" id="GO:0010333">
    <property type="term" value="F:terpene synthase activity"/>
    <property type="evidence" value="ECO:0007669"/>
    <property type="project" value="InterPro"/>
</dbReference>
<dbReference type="PANTHER" id="PTHR31739:SF25">
    <property type="entry name" value="(E,E)-GERANYLLINALOOL SYNTHASE"/>
    <property type="match status" value="1"/>
</dbReference>
<dbReference type="PANTHER" id="PTHR31739">
    <property type="entry name" value="ENT-COPALYL DIPHOSPHATE SYNTHASE, CHLOROPLASTIC"/>
    <property type="match status" value="1"/>
</dbReference>